<dbReference type="STRING" id="1509407.A0A0L1JJR7"/>
<dbReference type="Pfam" id="PF23562">
    <property type="entry name" value="AMP-binding_C_3"/>
    <property type="match status" value="1"/>
</dbReference>
<evidence type="ECO:0000259" key="3">
    <source>
        <dbReference type="Pfam" id="PF00501"/>
    </source>
</evidence>
<dbReference type="Proteomes" id="UP000037505">
    <property type="component" value="Unassembled WGS sequence"/>
</dbReference>
<evidence type="ECO:0000256" key="1">
    <source>
        <dbReference type="ARBA" id="ARBA00022450"/>
    </source>
</evidence>
<dbReference type="EMBL" id="JNOM01000001">
    <property type="protein sequence ID" value="KNG91668.1"/>
    <property type="molecule type" value="Genomic_DNA"/>
</dbReference>
<dbReference type="RefSeq" id="XP_015412591.1">
    <property type="nucleotide sequence ID" value="XM_015545431.1"/>
</dbReference>
<dbReference type="Pfam" id="PF00501">
    <property type="entry name" value="AMP-binding"/>
    <property type="match status" value="1"/>
</dbReference>
<dbReference type="InterPro" id="IPR051414">
    <property type="entry name" value="Adenylate-forming_Reductase"/>
</dbReference>
<dbReference type="InterPro" id="IPR000873">
    <property type="entry name" value="AMP-dep_synth/lig_dom"/>
</dbReference>
<dbReference type="AlphaFoldDB" id="A0A0L1JJR7"/>
<dbReference type="SUPFAM" id="SSF56801">
    <property type="entry name" value="Acetyl-CoA synthetase-like"/>
    <property type="match status" value="1"/>
</dbReference>
<feature type="domain" description="AMP-dependent synthetase/ligase" evidence="3">
    <location>
        <begin position="51"/>
        <end position="356"/>
    </location>
</feature>
<keyword evidence="1" id="KW-0596">Phosphopantetheine</keyword>
<dbReference type="GeneID" id="26801977"/>
<dbReference type="InterPro" id="IPR042099">
    <property type="entry name" value="ANL_N_sf"/>
</dbReference>
<dbReference type="Gene3D" id="3.40.50.12780">
    <property type="entry name" value="N-terminal domain of ligase-like"/>
    <property type="match status" value="1"/>
</dbReference>
<protein>
    <submittedName>
        <fullName evidence="4">Putative AMP dependent ligase/synthetase</fullName>
    </submittedName>
</protein>
<dbReference type="GO" id="GO:0016874">
    <property type="term" value="F:ligase activity"/>
    <property type="evidence" value="ECO:0007669"/>
    <property type="project" value="UniProtKB-KW"/>
</dbReference>
<sequence>MSVPNHNEIWRRGAEEFRGQRLLPHVVDYHAHENPNRVFNSMPRTQNVADGFRDFDMKTMATAVDFMAWWLDSHSKNAPKEKKVLAYVGVPDIRYPVLLFAAIKAGWTTFWISPRNPPDHNLYLLREGKVNLLLYADVMEPVVKGIQQLDSASLISYQPVPSLEEVLNGQSRPYPFDVVFADVKDEKCLAMHTSGSTGLPKIVYYTHAAFSCTDSDRNIPVPEGRRPQNAKQFDFSPPGRFYCCFPPFHLGGTMAFMVIPAFSTTATAVWGPSTMPPSGHLVSAIMNHTTVRALYIPPSTIEQWWTCDPDAPKKAEGLDFVLFGGGPLAPSVGQKLSELTDLCQMYGSIESGQIQMLIPQPGEWQYLEPNPAEECDMQEVEEGSGLYELVLHQDEKFRGRRTLSHTFPEVKVWRTKDLFTPHPTKAGLWQFHSRTDDLIALGTSAKVFPVPMEMALQGDPNVAGALVVGNARPAVVLIIEPAQPLNGVSKDEFIDKIWPSIEEANAAAPTQGKISRSRILLTEPAVGFARTPKGTIARKRSDALYTAAIDAVFRDGTVDETNSTTAF</sequence>
<dbReference type="PANTHER" id="PTHR43439:SF2">
    <property type="entry name" value="ENZYME, PUTATIVE (JCVI)-RELATED"/>
    <property type="match status" value="1"/>
</dbReference>
<evidence type="ECO:0000313" key="4">
    <source>
        <dbReference type="EMBL" id="KNG91668.1"/>
    </source>
</evidence>
<evidence type="ECO:0000313" key="5">
    <source>
        <dbReference type="Proteomes" id="UP000037505"/>
    </source>
</evidence>
<proteinExistence type="predicted"/>
<accession>A0A0L1JJR7</accession>
<name>A0A0L1JJR7_ASPN3</name>
<organism evidence="4 5">
    <name type="scientific">Aspergillus nomiae NRRL (strain ATCC 15546 / NRRL 13137 / CBS 260.88 / M93)</name>
    <dbReference type="NCBI Taxonomy" id="1509407"/>
    <lineage>
        <taxon>Eukaryota</taxon>
        <taxon>Fungi</taxon>
        <taxon>Dikarya</taxon>
        <taxon>Ascomycota</taxon>
        <taxon>Pezizomycotina</taxon>
        <taxon>Eurotiomycetes</taxon>
        <taxon>Eurotiomycetidae</taxon>
        <taxon>Eurotiales</taxon>
        <taxon>Aspergillaceae</taxon>
        <taxon>Aspergillus</taxon>
        <taxon>Aspergillus subgen. Circumdati</taxon>
    </lineage>
</organism>
<keyword evidence="5" id="KW-1185">Reference proteome</keyword>
<evidence type="ECO:0000256" key="2">
    <source>
        <dbReference type="ARBA" id="ARBA00022553"/>
    </source>
</evidence>
<dbReference type="OrthoDB" id="429813at2759"/>
<dbReference type="PANTHER" id="PTHR43439">
    <property type="entry name" value="PHENYLACETATE-COENZYME A LIGASE"/>
    <property type="match status" value="1"/>
</dbReference>
<keyword evidence="2" id="KW-0597">Phosphoprotein</keyword>
<comment type="caution">
    <text evidence="4">The sequence shown here is derived from an EMBL/GenBank/DDBJ whole genome shotgun (WGS) entry which is preliminary data.</text>
</comment>
<reference evidence="4 5" key="1">
    <citation type="submission" date="2014-06" db="EMBL/GenBank/DDBJ databases">
        <title>The Genome of the Aflatoxigenic Filamentous Fungus Aspergillus nomius.</title>
        <authorList>
            <person name="Moore M.G."/>
            <person name="Shannon B.M."/>
            <person name="Brian M.M."/>
        </authorList>
    </citation>
    <scope>NUCLEOTIDE SEQUENCE [LARGE SCALE GENOMIC DNA]</scope>
    <source>
        <strain evidence="4 5">NRRL 13137</strain>
    </source>
</reference>
<keyword evidence="4" id="KW-0436">Ligase</keyword>
<gene>
    <name evidence="4" type="ORF">ANOM_000173</name>
</gene>